<dbReference type="GeneID" id="59283684"/>
<gene>
    <name evidence="6" type="ORF">HO173_002010</name>
</gene>
<dbReference type="GO" id="GO:0000278">
    <property type="term" value="P:mitotic cell cycle"/>
    <property type="evidence" value="ECO:0007669"/>
    <property type="project" value="TreeGrafter"/>
</dbReference>
<dbReference type="PANTHER" id="PTHR22706">
    <property type="entry name" value="ASSEMBLY FACTOR FOR SPINDLE MICROTUBULES"/>
    <property type="match status" value="1"/>
</dbReference>
<feature type="compositionally biased region" description="Polar residues" evidence="4">
    <location>
        <begin position="124"/>
        <end position="137"/>
    </location>
</feature>
<evidence type="ECO:0000313" key="6">
    <source>
        <dbReference type="EMBL" id="KAF6240399.1"/>
    </source>
</evidence>
<dbReference type="Proteomes" id="UP000578531">
    <property type="component" value="Unassembled WGS sequence"/>
</dbReference>
<dbReference type="InterPro" id="IPR051185">
    <property type="entry name" value="ASPM"/>
</dbReference>
<dbReference type="OrthoDB" id="76388at2759"/>
<evidence type="ECO:0000256" key="3">
    <source>
        <dbReference type="ARBA" id="ARBA00022860"/>
    </source>
</evidence>
<keyword evidence="3" id="KW-0112">Calmodulin-binding</keyword>
<evidence type="ECO:0000256" key="4">
    <source>
        <dbReference type="SAM" id="MobiDB-lite"/>
    </source>
</evidence>
<evidence type="ECO:0000256" key="1">
    <source>
        <dbReference type="ARBA" id="ARBA00004496"/>
    </source>
</evidence>
<dbReference type="InterPro" id="IPR036872">
    <property type="entry name" value="CH_dom_sf"/>
</dbReference>
<feature type="compositionally biased region" description="Polar residues" evidence="4">
    <location>
        <begin position="276"/>
        <end position="289"/>
    </location>
</feature>
<feature type="compositionally biased region" description="Basic and acidic residues" evidence="4">
    <location>
        <begin position="80"/>
        <end position="91"/>
    </location>
</feature>
<sequence length="921" mass="102981">MLQCPEATPCLILTTSASLKPLTFKPYEPTEELHFTTDVQRVMQKAPPRRRNSTQPQAQSQNLVVQPAETISNGAAKAKHLSDQEKFDRQSNTDNSMGSGAKMQAMLPARRCVSVLHSERQPDDSTTVPNQGKGINQQDDKDIRKKPRRRTIWVPPEDTTVLTIHPRLRSDARSLSKSSLKVVNQSDAWKRRQKQPLAAALRRAPLQPTLKPLQEREDQQDIAGNGPGKENLLPLTAAMSRDKIHKGSQIRARRVPLCEGASRCAAYRSDALPFSDPSQAAREQSQSTAEVGFSNDQPKKATRPFRKLEIVKEQQKSTINKRNTLHYGTTWKASADPHINNSASQPPPTLIASVLRKVASSTEQKYPIMHEDVERPEILEDTWLTDQEAILAQCVNGLFETINNRDHMSYGHQRRTLLKLYQGAECSLLHGRLKASLLYGCLGRPKDSFNASSLKSDVGICRSFISLWARNYSLDMLSAAAEVVVGREALVDSPCPKSAHTQKNCKKSLEAFLDSYLLRNEDAPDAEQSSPAWCWRRTMLRSMMVIYLLDKAKQMNIISTNLYQASSTIKSSLAFLRELIALIHPSAGNICRLLNSLDYHVHHTQYPLSDFSYNIENLATDLRDGVRLTRLVELLLYPLGSRTTLEEKVTIAMPKGEVLTTMLEEGQSLVLSQHLKYPCTARAQRIYNVHIALGALRAVHEAGQIAEDLSAEEIVDGHREKTLTLLWALLGNYGLDSLVNFDELRKEIRRLRKADDSMSEDESDVEGDCSGTREGFQKLAHLLRAWSGSIARRNGLRVLNFTTSFADSKVFAKTVNEYLPCLSAIVPVEFAGKKCQLDARLRDIGCSTSFASIFRQRERDRESQNSRTEVQTIEASSRLQNGSGDQKQDFESSASITGGVEGSCGMDEGAWDCFYKATIMD</sequence>
<dbReference type="GO" id="GO:0005516">
    <property type="term" value="F:calmodulin binding"/>
    <property type="evidence" value="ECO:0007669"/>
    <property type="project" value="UniProtKB-KW"/>
</dbReference>
<accession>A0A8H6G4H4</accession>
<feature type="domain" description="Calponin-homology (CH)" evidence="5">
    <location>
        <begin position="587"/>
        <end position="734"/>
    </location>
</feature>
<feature type="region of interest" description="Disordered" evidence="4">
    <location>
        <begin position="275"/>
        <end position="300"/>
    </location>
</feature>
<dbReference type="GO" id="GO:0051295">
    <property type="term" value="P:establishment of meiotic spindle localization"/>
    <property type="evidence" value="ECO:0007669"/>
    <property type="project" value="TreeGrafter"/>
</dbReference>
<feature type="region of interest" description="Disordered" evidence="4">
    <location>
        <begin position="857"/>
        <end position="892"/>
    </location>
</feature>
<dbReference type="GO" id="GO:0005737">
    <property type="term" value="C:cytoplasm"/>
    <property type="evidence" value="ECO:0007669"/>
    <property type="project" value="UniProtKB-SubCell"/>
</dbReference>
<feature type="region of interest" description="Disordered" evidence="4">
    <location>
        <begin position="42"/>
        <end position="100"/>
    </location>
</feature>
<name>A0A8H6G4H4_9LECA</name>
<dbReference type="InterPro" id="IPR001715">
    <property type="entry name" value="CH_dom"/>
</dbReference>
<feature type="compositionally biased region" description="Polar residues" evidence="4">
    <location>
        <begin position="53"/>
        <end position="73"/>
    </location>
</feature>
<evidence type="ECO:0000313" key="7">
    <source>
        <dbReference type="Proteomes" id="UP000578531"/>
    </source>
</evidence>
<reference evidence="6 7" key="1">
    <citation type="journal article" date="2020" name="Genomics">
        <title>Complete, high-quality genomes from long-read metagenomic sequencing of two wolf lichen thalli reveals enigmatic genome architecture.</title>
        <authorList>
            <person name="McKenzie S.K."/>
            <person name="Walston R.F."/>
            <person name="Allen J.L."/>
        </authorList>
    </citation>
    <scope>NUCLEOTIDE SEQUENCE [LARGE SCALE GENOMIC DNA]</scope>
    <source>
        <strain evidence="6">WasteWater2</strain>
    </source>
</reference>
<dbReference type="PANTHER" id="PTHR22706:SF1">
    <property type="entry name" value="ASSEMBLY FACTOR FOR SPINDLE MICROTUBULES"/>
    <property type="match status" value="1"/>
</dbReference>
<evidence type="ECO:0000256" key="2">
    <source>
        <dbReference type="ARBA" id="ARBA00022490"/>
    </source>
</evidence>
<dbReference type="CDD" id="cd21223">
    <property type="entry name" value="CH_ASPM_rpt1"/>
    <property type="match status" value="1"/>
</dbReference>
<protein>
    <recommendedName>
        <fullName evidence="5">Calponin-homology (CH) domain-containing protein</fullName>
    </recommendedName>
</protein>
<dbReference type="SUPFAM" id="SSF47576">
    <property type="entry name" value="Calponin-homology domain, CH-domain"/>
    <property type="match status" value="1"/>
</dbReference>
<organism evidence="6 7">
    <name type="scientific">Letharia columbiana</name>
    <dbReference type="NCBI Taxonomy" id="112416"/>
    <lineage>
        <taxon>Eukaryota</taxon>
        <taxon>Fungi</taxon>
        <taxon>Dikarya</taxon>
        <taxon>Ascomycota</taxon>
        <taxon>Pezizomycotina</taxon>
        <taxon>Lecanoromycetes</taxon>
        <taxon>OSLEUM clade</taxon>
        <taxon>Lecanoromycetidae</taxon>
        <taxon>Lecanorales</taxon>
        <taxon>Lecanorineae</taxon>
        <taxon>Parmeliaceae</taxon>
        <taxon>Letharia</taxon>
    </lineage>
</organism>
<dbReference type="RefSeq" id="XP_037169668.1">
    <property type="nucleotide sequence ID" value="XM_037303946.1"/>
</dbReference>
<dbReference type="PROSITE" id="PS50021">
    <property type="entry name" value="CH"/>
    <property type="match status" value="1"/>
</dbReference>
<evidence type="ECO:0000259" key="5">
    <source>
        <dbReference type="PROSITE" id="PS50021"/>
    </source>
</evidence>
<proteinExistence type="predicted"/>
<comment type="caution">
    <text evidence="6">The sequence shown here is derived from an EMBL/GenBank/DDBJ whole genome shotgun (WGS) entry which is preliminary data.</text>
</comment>
<keyword evidence="2" id="KW-0963">Cytoplasm</keyword>
<dbReference type="GO" id="GO:0007051">
    <property type="term" value="P:spindle organization"/>
    <property type="evidence" value="ECO:0007669"/>
    <property type="project" value="TreeGrafter"/>
</dbReference>
<dbReference type="EMBL" id="JACCJC010000004">
    <property type="protein sequence ID" value="KAF6240399.1"/>
    <property type="molecule type" value="Genomic_DNA"/>
</dbReference>
<dbReference type="AlphaFoldDB" id="A0A8H6G4H4"/>
<dbReference type="GO" id="GO:0000922">
    <property type="term" value="C:spindle pole"/>
    <property type="evidence" value="ECO:0007669"/>
    <property type="project" value="TreeGrafter"/>
</dbReference>
<feature type="region of interest" description="Disordered" evidence="4">
    <location>
        <begin position="117"/>
        <end position="148"/>
    </location>
</feature>
<comment type="subcellular location">
    <subcellularLocation>
        <location evidence="1">Cytoplasm</location>
    </subcellularLocation>
</comment>
<dbReference type="Gene3D" id="1.10.418.10">
    <property type="entry name" value="Calponin-like domain"/>
    <property type="match status" value="1"/>
</dbReference>
<keyword evidence="7" id="KW-1185">Reference proteome</keyword>
<feature type="compositionally biased region" description="Polar residues" evidence="4">
    <location>
        <begin position="865"/>
        <end position="892"/>
    </location>
</feature>